<proteinExistence type="predicted"/>
<dbReference type="EMBL" id="JACJLL010000018">
    <property type="protein sequence ID" value="MBM6818651.1"/>
    <property type="molecule type" value="Genomic_DNA"/>
</dbReference>
<dbReference type="RefSeq" id="WP_204571967.1">
    <property type="nucleotide sequence ID" value="NZ_JACJLL010000018.1"/>
</dbReference>
<keyword evidence="3" id="KW-1185">Reference proteome</keyword>
<organism evidence="2 3">
    <name type="scientific">Clostridium saudiense</name>
    <dbReference type="NCBI Taxonomy" id="1414720"/>
    <lineage>
        <taxon>Bacteria</taxon>
        <taxon>Bacillati</taxon>
        <taxon>Bacillota</taxon>
        <taxon>Clostridia</taxon>
        <taxon>Eubacteriales</taxon>
        <taxon>Clostridiaceae</taxon>
        <taxon>Clostridium</taxon>
    </lineage>
</organism>
<gene>
    <name evidence="2" type="ORF">H6A19_04720</name>
</gene>
<feature type="transmembrane region" description="Helical" evidence="1">
    <location>
        <begin position="85"/>
        <end position="107"/>
    </location>
</feature>
<feature type="transmembrane region" description="Helical" evidence="1">
    <location>
        <begin position="9"/>
        <end position="26"/>
    </location>
</feature>
<evidence type="ECO:0000256" key="1">
    <source>
        <dbReference type="SAM" id="Phobius"/>
    </source>
</evidence>
<dbReference type="Proteomes" id="UP000767334">
    <property type="component" value="Unassembled WGS sequence"/>
</dbReference>
<name>A0ABS2FFB0_9CLOT</name>
<keyword evidence="1" id="KW-1133">Transmembrane helix</keyword>
<dbReference type="InterPro" id="IPR021529">
    <property type="entry name" value="DUF2798"/>
</dbReference>
<reference evidence="2 3" key="1">
    <citation type="journal article" date="2021" name="Sci. Rep.">
        <title>The distribution of antibiotic resistance genes in chicken gut microbiota commensals.</title>
        <authorList>
            <person name="Juricova H."/>
            <person name="Matiasovicova J."/>
            <person name="Kubasova T."/>
            <person name="Cejkova D."/>
            <person name="Rychlik I."/>
        </authorList>
    </citation>
    <scope>NUCLEOTIDE SEQUENCE [LARGE SCALE GENOMIC DNA]</scope>
    <source>
        <strain evidence="2 3">An435</strain>
    </source>
</reference>
<feature type="transmembrane region" description="Helical" evidence="1">
    <location>
        <begin position="46"/>
        <end position="65"/>
    </location>
</feature>
<protein>
    <submittedName>
        <fullName evidence="2">DUF2798 domain-containing protein</fullName>
    </submittedName>
</protein>
<keyword evidence="1" id="KW-0812">Transmembrane</keyword>
<comment type="caution">
    <text evidence="2">The sequence shown here is derived from an EMBL/GenBank/DDBJ whole genome shotgun (WGS) entry which is preliminary data.</text>
</comment>
<accession>A0ABS2FFB0</accession>
<keyword evidence="1" id="KW-0472">Membrane</keyword>
<evidence type="ECO:0000313" key="2">
    <source>
        <dbReference type="EMBL" id="MBM6818651.1"/>
    </source>
</evidence>
<sequence length="157" mass="17724">MGQTKLQKFIFTLMMCFCMVLGMTIYNMILNEGFHSNLLNNLLKDFWLGFIVALLLDVFIVGKLAKPLAFKIVKPNKETKQIKIIIAISSCMVVGMVLFMSMFGAIVSSGFTIAALKLYPLCILRNFIMALPLNLLIVSPIVRFSFNKIFPVKLAYK</sequence>
<dbReference type="Pfam" id="PF11391">
    <property type="entry name" value="DUF2798"/>
    <property type="match status" value="2"/>
</dbReference>
<feature type="transmembrane region" description="Helical" evidence="1">
    <location>
        <begin position="127"/>
        <end position="146"/>
    </location>
</feature>
<evidence type="ECO:0000313" key="3">
    <source>
        <dbReference type="Proteomes" id="UP000767334"/>
    </source>
</evidence>